<dbReference type="NCBIfam" id="NF040567">
    <property type="entry name" value="SCO2524_fam"/>
    <property type="match status" value="1"/>
</dbReference>
<organism evidence="1 2">
    <name type="scientific">Phytohabitans rumicis</name>
    <dbReference type="NCBI Taxonomy" id="1076125"/>
    <lineage>
        <taxon>Bacteria</taxon>
        <taxon>Bacillati</taxon>
        <taxon>Actinomycetota</taxon>
        <taxon>Actinomycetes</taxon>
        <taxon>Micromonosporales</taxon>
        <taxon>Micromonosporaceae</taxon>
    </lineage>
</organism>
<dbReference type="AlphaFoldDB" id="A0A6V8L6S0"/>
<dbReference type="InterPro" id="IPR049777">
    <property type="entry name" value="SCO2524-like"/>
</dbReference>
<accession>A0A6V8L6S0</accession>
<sequence>MKIQPRQQLLEIWQATTRSSLQDGKWIWGSKDRTNSISDAEQLLSIMLPATSMEAFRLDRPNETADDVLSALRGLGDAVEVPQVLIRVITDYMERYTDASGAPSFAGDSYFRCAEDDGDPTAAQAATDVVDSFAMSVTLSLATLSFLRGFAAEVTRESLRREIDHLEEMASKRLSAALIGLLRSFTVNVMDADSAEGQQLIRTANQQGLPQRQVIEALRRALAQVRASLRDITIGVNYDAISSLDNPNRLFECGWSWGIVKDAPWVETTEDVGDQADGVAEAAPYLYFSVVALNAIEDLFSERTRLLGLLHEEQQRLAQELQRRWDLTQQYWSTIASFGDGRWPVEDVPWRTTDGFESDYFSLLVTAVTVQDLANRRATDSDLARVGDVLTELANRARITSRPYHRDHALGLHLPGVELTLGGSEERGPSRLTWLAADFSPLLLKRMLRIAQMMHDSERRGELLRQSDMIWDHLLERRLKDDTGYLWDQPAGAYPQLPMRDEHPSWYYTERVVESLVTAAKLVSSPPLQSPRVSAHADDMLYEAEHLYDQELLGGAGEAGPAMRKALQGMRLTLERARRIRHTRPATAVALISEVLRELDQLTAARRDVTSL</sequence>
<proteinExistence type="predicted"/>
<evidence type="ECO:0000313" key="2">
    <source>
        <dbReference type="Proteomes" id="UP000482960"/>
    </source>
</evidence>
<evidence type="ECO:0000313" key="1">
    <source>
        <dbReference type="EMBL" id="GFJ92952.1"/>
    </source>
</evidence>
<gene>
    <name evidence="1" type="ORF">Prum_065940</name>
</gene>
<comment type="caution">
    <text evidence="1">The sequence shown here is derived from an EMBL/GenBank/DDBJ whole genome shotgun (WGS) entry which is preliminary data.</text>
</comment>
<reference evidence="1 2" key="1">
    <citation type="submission" date="2020-03" db="EMBL/GenBank/DDBJ databases">
        <title>Whole genome shotgun sequence of Phytohabitans rumicis NBRC 108638.</title>
        <authorList>
            <person name="Komaki H."/>
            <person name="Tamura T."/>
        </authorList>
    </citation>
    <scope>NUCLEOTIDE SEQUENCE [LARGE SCALE GENOMIC DNA]</scope>
    <source>
        <strain evidence="1 2">NBRC 108638</strain>
    </source>
</reference>
<protein>
    <submittedName>
        <fullName evidence="1">Uncharacterized protein</fullName>
    </submittedName>
</protein>
<name>A0A6V8L6S0_9ACTN</name>
<reference evidence="1 2" key="2">
    <citation type="submission" date="2020-03" db="EMBL/GenBank/DDBJ databases">
        <authorList>
            <person name="Ichikawa N."/>
            <person name="Kimura A."/>
            <person name="Kitahashi Y."/>
            <person name="Uohara A."/>
        </authorList>
    </citation>
    <scope>NUCLEOTIDE SEQUENCE [LARGE SCALE GENOMIC DNA]</scope>
    <source>
        <strain evidence="1 2">NBRC 108638</strain>
    </source>
</reference>
<dbReference type="Proteomes" id="UP000482960">
    <property type="component" value="Unassembled WGS sequence"/>
</dbReference>
<keyword evidence="2" id="KW-1185">Reference proteome</keyword>
<dbReference type="EMBL" id="BLPG01000001">
    <property type="protein sequence ID" value="GFJ92952.1"/>
    <property type="molecule type" value="Genomic_DNA"/>
</dbReference>
<dbReference type="RefSeq" id="WP_173079708.1">
    <property type="nucleotide sequence ID" value="NZ_BAABJB010000005.1"/>
</dbReference>